<feature type="region of interest" description="Disordered" evidence="1">
    <location>
        <begin position="93"/>
        <end position="117"/>
    </location>
</feature>
<dbReference type="EMBL" id="VSRR010047367">
    <property type="protein sequence ID" value="MPC78019.1"/>
    <property type="molecule type" value="Genomic_DNA"/>
</dbReference>
<sequence length="117" mass="12008">MKLKRAHRVGLPGHSAPRTIVARFEHFSDWETITNQISLTSLVGTSDRVGNTRIRASVPGDVATTGGVNDPTQAIVPDTVTMVPVVGSDLPLDGGRAGPSTGVAVSFNGSSASVGNS</sequence>
<dbReference type="Proteomes" id="UP000324222">
    <property type="component" value="Unassembled WGS sequence"/>
</dbReference>
<proteinExistence type="predicted"/>
<accession>A0A5B7I7Z3</accession>
<protein>
    <submittedName>
        <fullName evidence="2">Uncharacterized protein</fullName>
    </submittedName>
</protein>
<evidence type="ECO:0000313" key="2">
    <source>
        <dbReference type="EMBL" id="MPC78019.1"/>
    </source>
</evidence>
<reference evidence="2 3" key="1">
    <citation type="submission" date="2019-05" db="EMBL/GenBank/DDBJ databases">
        <title>Another draft genome of Portunus trituberculatus and its Hox gene families provides insights of decapod evolution.</title>
        <authorList>
            <person name="Jeong J.-H."/>
            <person name="Song I."/>
            <person name="Kim S."/>
            <person name="Choi T."/>
            <person name="Kim D."/>
            <person name="Ryu S."/>
            <person name="Kim W."/>
        </authorList>
    </citation>
    <scope>NUCLEOTIDE SEQUENCE [LARGE SCALE GENOMIC DNA]</scope>
    <source>
        <tissue evidence="2">Muscle</tissue>
    </source>
</reference>
<evidence type="ECO:0000256" key="1">
    <source>
        <dbReference type="SAM" id="MobiDB-lite"/>
    </source>
</evidence>
<feature type="compositionally biased region" description="Polar residues" evidence="1">
    <location>
        <begin position="107"/>
        <end position="117"/>
    </location>
</feature>
<keyword evidence="3" id="KW-1185">Reference proteome</keyword>
<evidence type="ECO:0000313" key="3">
    <source>
        <dbReference type="Proteomes" id="UP000324222"/>
    </source>
</evidence>
<gene>
    <name evidence="2" type="ORF">E2C01_072492</name>
</gene>
<name>A0A5B7I7Z3_PORTR</name>
<organism evidence="2 3">
    <name type="scientific">Portunus trituberculatus</name>
    <name type="common">Swimming crab</name>
    <name type="synonym">Neptunus trituberculatus</name>
    <dbReference type="NCBI Taxonomy" id="210409"/>
    <lineage>
        <taxon>Eukaryota</taxon>
        <taxon>Metazoa</taxon>
        <taxon>Ecdysozoa</taxon>
        <taxon>Arthropoda</taxon>
        <taxon>Crustacea</taxon>
        <taxon>Multicrustacea</taxon>
        <taxon>Malacostraca</taxon>
        <taxon>Eumalacostraca</taxon>
        <taxon>Eucarida</taxon>
        <taxon>Decapoda</taxon>
        <taxon>Pleocyemata</taxon>
        <taxon>Brachyura</taxon>
        <taxon>Eubrachyura</taxon>
        <taxon>Portunoidea</taxon>
        <taxon>Portunidae</taxon>
        <taxon>Portuninae</taxon>
        <taxon>Portunus</taxon>
    </lineage>
</organism>
<comment type="caution">
    <text evidence="2">The sequence shown here is derived from an EMBL/GenBank/DDBJ whole genome shotgun (WGS) entry which is preliminary data.</text>
</comment>
<dbReference type="AlphaFoldDB" id="A0A5B7I7Z3"/>